<dbReference type="InterPro" id="IPR005950">
    <property type="entry name" value="ModA"/>
</dbReference>
<evidence type="ECO:0000256" key="1">
    <source>
        <dbReference type="ARBA" id="ARBA00009175"/>
    </source>
</evidence>
<evidence type="ECO:0000313" key="4">
    <source>
        <dbReference type="EMBL" id="VVE04441.1"/>
    </source>
</evidence>
<sequence length="307" mass="32689">MIEREVRPDVTVIRADHRACLAHYTLETTFVKAAVATTVTVSPKSQATPRAGTMLRRVLSVAAVGTSLLFAGHAAAQQVFAAASMKDALDDLSAAYTKETGKKPVLVYGASSTLARQIEKGAPADVFISADQDWMDYAQKHDLIDTGTRRNLLGNELVLIAPATTTGDVDLKSGADLDAKLAQVPNGKLAMGDPAHVPAGLYGKAALEKLGIWSKVQGKVAAADNVRNALLLVARGEAPYGIVYKTDANAEKRVRIAGTFPADSHAPIVYPVAVTKQANRADADPFYKFLQTPTAQATFQRFGFSRP</sequence>
<accession>A0ABY6W118</accession>
<proteinExistence type="inferred from homology"/>
<protein>
    <submittedName>
        <fullName evidence="4">Molybdate-binding periplasmic ABC transporter</fullName>
    </submittedName>
</protein>
<comment type="caution">
    <text evidence="4">The sequence shown here is derived from an EMBL/GenBank/DDBJ whole genome shotgun (WGS) entry which is preliminary data.</text>
</comment>
<keyword evidence="2" id="KW-0479">Metal-binding</keyword>
<dbReference type="PANTHER" id="PTHR30632:SF17">
    <property type="entry name" value="MOLYBDATE-BINDING PROTEIN MODA"/>
    <property type="match status" value="1"/>
</dbReference>
<keyword evidence="5" id="KW-1185">Reference proteome</keyword>
<reference evidence="4 5" key="1">
    <citation type="submission" date="2019-08" db="EMBL/GenBank/DDBJ databases">
        <authorList>
            <person name="Peeters C."/>
        </authorList>
    </citation>
    <scope>NUCLEOTIDE SEQUENCE [LARGE SCALE GENOMIC DNA]</scope>
    <source>
        <strain evidence="4 5">LMG 20602</strain>
    </source>
</reference>
<dbReference type="EMBL" id="CABPRV010000004">
    <property type="protein sequence ID" value="VVE04441.1"/>
    <property type="molecule type" value="Genomic_DNA"/>
</dbReference>
<evidence type="ECO:0000256" key="3">
    <source>
        <dbReference type="ARBA" id="ARBA00022729"/>
    </source>
</evidence>
<evidence type="ECO:0000256" key="2">
    <source>
        <dbReference type="ARBA" id="ARBA00022723"/>
    </source>
</evidence>
<evidence type="ECO:0000313" key="5">
    <source>
        <dbReference type="Proteomes" id="UP000366065"/>
    </source>
</evidence>
<dbReference type="PANTHER" id="PTHR30632">
    <property type="entry name" value="MOLYBDATE-BINDING PERIPLASMIC PROTEIN"/>
    <property type="match status" value="1"/>
</dbReference>
<dbReference type="SUPFAM" id="SSF53850">
    <property type="entry name" value="Periplasmic binding protein-like II"/>
    <property type="match status" value="1"/>
</dbReference>
<dbReference type="Proteomes" id="UP000366065">
    <property type="component" value="Unassembled WGS sequence"/>
</dbReference>
<comment type="similarity">
    <text evidence="1">Belongs to the bacterial solute-binding protein ModA family.</text>
</comment>
<organism evidence="4 5">
    <name type="scientific">Pandoraea capi</name>
    <dbReference type="NCBI Taxonomy" id="2508286"/>
    <lineage>
        <taxon>Bacteria</taxon>
        <taxon>Pseudomonadati</taxon>
        <taxon>Pseudomonadota</taxon>
        <taxon>Betaproteobacteria</taxon>
        <taxon>Burkholderiales</taxon>
        <taxon>Burkholderiaceae</taxon>
        <taxon>Pandoraea</taxon>
    </lineage>
</organism>
<dbReference type="Pfam" id="PF13531">
    <property type="entry name" value="SBP_bac_11"/>
    <property type="match status" value="1"/>
</dbReference>
<name>A0ABY6W118_9BURK</name>
<gene>
    <name evidence="4" type="ORF">PCA20602_02311</name>
</gene>
<dbReference type="NCBIfam" id="TIGR01256">
    <property type="entry name" value="modA"/>
    <property type="match status" value="1"/>
</dbReference>
<dbReference type="Gene3D" id="3.40.190.10">
    <property type="entry name" value="Periplasmic binding protein-like II"/>
    <property type="match status" value="2"/>
</dbReference>
<dbReference type="CDD" id="cd13536">
    <property type="entry name" value="PBP2_EcModA"/>
    <property type="match status" value="1"/>
</dbReference>
<dbReference type="InterPro" id="IPR050682">
    <property type="entry name" value="ModA/WtpA"/>
</dbReference>
<dbReference type="NCBIfam" id="NF007958">
    <property type="entry name" value="PRK10677.1"/>
    <property type="match status" value="1"/>
</dbReference>
<keyword evidence="3" id="KW-0732">Signal</keyword>